<dbReference type="EC" id="3.5.1.19" evidence="6"/>
<evidence type="ECO:0000256" key="3">
    <source>
        <dbReference type="ARBA" id="ARBA00022723"/>
    </source>
</evidence>
<protein>
    <recommendedName>
        <fullName evidence="6">nicotinamidase</fullName>
        <ecNumber evidence="6">3.5.1.19</ecNumber>
    </recommendedName>
    <alternativeName>
        <fullName evidence="7">Nicotinamide deamidase</fullName>
    </alternativeName>
</protein>
<dbReference type="GO" id="GO:0008936">
    <property type="term" value="F:nicotinamidase activity"/>
    <property type="evidence" value="ECO:0007669"/>
    <property type="project" value="UniProtKB-EC"/>
</dbReference>
<dbReference type="InterPro" id="IPR052347">
    <property type="entry name" value="Isochorismatase_Nicotinamidase"/>
</dbReference>
<dbReference type="InterPro" id="IPR036380">
    <property type="entry name" value="Isochorismatase-like_sf"/>
</dbReference>
<keyword evidence="3" id="KW-0479">Metal-binding</keyword>
<reference evidence="9 10" key="1">
    <citation type="journal article" date="2016" name="Nat. Commun.">
        <title>Thousands of microbial genomes shed light on interconnected biogeochemical processes in an aquifer system.</title>
        <authorList>
            <person name="Anantharaman K."/>
            <person name="Brown C.T."/>
            <person name="Hug L.A."/>
            <person name="Sharon I."/>
            <person name="Castelle C.J."/>
            <person name="Probst A.J."/>
            <person name="Thomas B.C."/>
            <person name="Singh A."/>
            <person name="Wilkins M.J."/>
            <person name="Karaoz U."/>
            <person name="Brodie E.L."/>
            <person name="Williams K.H."/>
            <person name="Hubbard S.S."/>
            <person name="Banfield J.F."/>
        </authorList>
    </citation>
    <scope>NUCLEOTIDE SEQUENCE [LARGE SCALE GENOMIC DNA]</scope>
    <source>
        <strain evidence="10">RIFCSPLOWO2_12_FULL_64_10</strain>
    </source>
</reference>
<dbReference type="InterPro" id="IPR000868">
    <property type="entry name" value="Isochorismatase-like_dom"/>
</dbReference>
<evidence type="ECO:0000313" key="10">
    <source>
        <dbReference type="Proteomes" id="UP000178606"/>
    </source>
</evidence>
<proteinExistence type="inferred from homology"/>
<name>A0A1F6C720_HANXR</name>
<evidence type="ECO:0000256" key="4">
    <source>
        <dbReference type="ARBA" id="ARBA00022801"/>
    </source>
</evidence>
<organism evidence="9 10">
    <name type="scientific">Handelsmanbacteria sp. (strain RIFCSPLOWO2_12_FULL_64_10)</name>
    <dbReference type="NCBI Taxonomy" id="1817868"/>
    <lineage>
        <taxon>Bacteria</taxon>
        <taxon>Candidatus Handelsmaniibacteriota</taxon>
    </lineage>
</organism>
<evidence type="ECO:0000256" key="2">
    <source>
        <dbReference type="ARBA" id="ARBA00022642"/>
    </source>
</evidence>
<feature type="domain" description="Isochorismatase-like" evidence="8">
    <location>
        <begin position="15"/>
        <end position="190"/>
    </location>
</feature>
<dbReference type="PANTHER" id="PTHR11080:SF2">
    <property type="entry name" value="LD05707P"/>
    <property type="match status" value="1"/>
</dbReference>
<dbReference type="AlphaFoldDB" id="A0A1F6C720"/>
<dbReference type="SUPFAM" id="SSF52499">
    <property type="entry name" value="Isochorismatase-like hydrolases"/>
    <property type="match status" value="1"/>
</dbReference>
<dbReference type="PANTHER" id="PTHR11080">
    <property type="entry name" value="PYRAZINAMIDASE/NICOTINAMIDASE"/>
    <property type="match status" value="1"/>
</dbReference>
<accession>A0A1F6C720</accession>
<sequence length="195" mass="20804">MSRPEPEIHISQSDALIVVDPQNDFCPGGTLAVPEGDTIFDAVNAAIPRFSHVLATQDWHPPEHQYFQAFGGPWPYHCLAGSPGAEFHPRLNAAGIQETVRKGTNPELDGYSGFAGTDLAQRLSGRGVRRVFVCGLATDYCVKATAIEAIQNGFETYVLTDAIRPVELQPGDGDRALAAMSAAGAKLIASRALTS</sequence>
<dbReference type="Proteomes" id="UP000178606">
    <property type="component" value="Unassembled WGS sequence"/>
</dbReference>
<dbReference type="GO" id="GO:0019363">
    <property type="term" value="P:pyridine nucleotide biosynthetic process"/>
    <property type="evidence" value="ECO:0007669"/>
    <property type="project" value="UniProtKB-KW"/>
</dbReference>
<evidence type="ECO:0000256" key="6">
    <source>
        <dbReference type="ARBA" id="ARBA00039017"/>
    </source>
</evidence>
<dbReference type="Gene3D" id="3.40.50.850">
    <property type="entry name" value="Isochorismatase-like"/>
    <property type="match status" value="1"/>
</dbReference>
<evidence type="ECO:0000256" key="7">
    <source>
        <dbReference type="ARBA" id="ARBA00043224"/>
    </source>
</evidence>
<comment type="pathway">
    <text evidence="5">Cofactor biosynthesis; nicotinate biosynthesis; nicotinate from nicotinamide: step 1/1.</text>
</comment>
<evidence type="ECO:0000259" key="8">
    <source>
        <dbReference type="Pfam" id="PF00857"/>
    </source>
</evidence>
<evidence type="ECO:0000256" key="5">
    <source>
        <dbReference type="ARBA" id="ARBA00037900"/>
    </source>
</evidence>
<evidence type="ECO:0000256" key="1">
    <source>
        <dbReference type="ARBA" id="ARBA00006336"/>
    </source>
</evidence>
<evidence type="ECO:0000313" key="9">
    <source>
        <dbReference type="EMBL" id="OGG44921.1"/>
    </source>
</evidence>
<dbReference type="EMBL" id="MFKF01000392">
    <property type="protein sequence ID" value="OGG44921.1"/>
    <property type="molecule type" value="Genomic_DNA"/>
</dbReference>
<gene>
    <name evidence="9" type="ORF">A3F84_11215</name>
</gene>
<comment type="similarity">
    <text evidence="1">Belongs to the isochorismatase family.</text>
</comment>
<keyword evidence="2" id="KW-0662">Pyridine nucleotide biosynthesis</keyword>
<dbReference type="Pfam" id="PF00857">
    <property type="entry name" value="Isochorismatase"/>
    <property type="match status" value="1"/>
</dbReference>
<dbReference type="CDD" id="cd01011">
    <property type="entry name" value="nicotinamidase"/>
    <property type="match status" value="1"/>
</dbReference>
<keyword evidence="4" id="KW-0378">Hydrolase</keyword>
<comment type="caution">
    <text evidence="9">The sequence shown here is derived from an EMBL/GenBank/DDBJ whole genome shotgun (WGS) entry which is preliminary data.</text>
</comment>
<dbReference type="GO" id="GO:0046872">
    <property type="term" value="F:metal ion binding"/>
    <property type="evidence" value="ECO:0007669"/>
    <property type="project" value="UniProtKB-KW"/>
</dbReference>